<keyword evidence="10" id="KW-0732">Signal</keyword>
<dbReference type="InterPro" id="IPR003915">
    <property type="entry name" value="PKD_2"/>
</dbReference>
<evidence type="ECO:0000259" key="12">
    <source>
        <dbReference type="Pfam" id="PF20519"/>
    </source>
</evidence>
<evidence type="ECO:0000256" key="6">
    <source>
        <dbReference type="ARBA" id="ARBA00023180"/>
    </source>
</evidence>
<keyword evidence="14" id="KW-1185">Reference proteome</keyword>
<feature type="transmembrane region" description="Helical" evidence="9">
    <location>
        <begin position="308"/>
        <end position="327"/>
    </location>
</feature>
<dbReference type="VEuPathDB" id="FungiDB:AeMF1_000681"/>
<feature type="signal peptide" evidence="10">
    <location>
        <begin position="1"/>
        <end position="21"/>
    </location>
</feature>
<evidence type="ECO:0000259" key="11">
    <source>
        <dbReference type="Pfam" id="PF08016"/>
    </source>
</evidence>
<evidence type="ECO:0000256" key="7">
    <source>
        <dbReference type="PIRSR" id="PIRSR603915-2"/>
    </source>
</evidence>
<accession>A0A6G0XHY8</accession>
<evidence type="ECO:0000256" key="5">
    <source>
        <dbReference type="ARBA" id="ARBA00023136"/>
    </source>
</evidence>
<feature type="domain" description="Polycystin cation channel PKD1/PKD2" evidence="11">
    <location>
        <begin position="267"/>
        <end position="475"/>
    </location>
</feature>
<evidence type="ECO:0000256" key="10">
    <source>
        <dbReference type="SAM" id="SignalP"/>
    </source>
</evidence>
<dbReference type="InterPro" id="IPR013122">
    <property type="entry name" value="PKD1_2_channel"/>
</dbReference>
<dbReference type="PANTHER" id="PTHR10877:SF183">
    <property type="entry name" value="AT14535P-RELATED"/>
    <property type="match status" value="1"/>
</dbReference>
<keyword evidence="5 9" id="KW-0472">Membrane</keyword>
<reference evidence="13 14" key="1">
    <citation type="submission" date="2019-07" db="EMBL/GenBank/DDBJ databases">
        <title>Genomics analysis of Aphanomyces spp. identifies a new class of oomycete effector associated with host adaptation.</title>
        <authorList>
            <person name="Gaulin E."/>
        </authorList>
    </citation>
    <scope>NUCLEOTIDE SEQUENCE [LARGE SCALE GENOMIC DNA]</scope>
    <source>
        <strain evidence="13 14">ATCC 201684</strain>
    </source>
</reference>
<evidence type="ECO:0000256" key="1">
    <source>
        <dbReference type="ARBA" id="ARBA00004141"/>
    </source>
</evidence>
<dbReference type="InterPro" id="IPR046791">
    <property type="entry name" value="Polycystin_dom"/>
</dbReference>
<comment type="subcellular location">
    <subcellularLocation>
        <location evidence="1">Membrane</location>
        <topology evidence="1">Multi-pass membrane protein</topology>
    </subcellularLocation>
</comment>
<evidence type="ECO:0000256" key="8">
    <source>
        <dbReference type="SAM" id="MobiDB-lite"/>
    </source>
</evidence>
<evidence type="ECO:0000313" key="14">
    <source>
        <dbReference type="Proteomes" id="UP000481153"/>
    </source>
</evidence>
<comment type="similarity">
    <text evidence="2">Belongs to the polycystin family.</text>
</comment>
<comment type="caution">
    <text evidence="13">The sequence shown here is derived from an EMBL/GenBank/DDBJ whole genome shotgun (WGS) entry which is preliminary data.</text>
</comment>
<evidence type="ECO:0000256" key="9">
    <source>
        <dbReference type="SAM" id="Phobius"/>
    </source>
</evidence>
<dbReference type="EMBL" id="VJMJ01000062">
    <property type="protein sequence ID" value="KAF0739755.1"/>
    <property type="molecule type" value="Genomic_DNA"/>
</dbReference>
<name>A0A6G0XHY8_9STRA</name>
<feature type="compositionally biased region" description="Polar residues" evidence="8">
    <location>
        <begin position="533"/>
        <end position="554"/>
    </location>
</feature>
<dbReference type="Pfam" id="PF08016">
    <property type="entry name" value="PKD_channel"/>
    <property type="match status" value="1"/>
</dbReference>
<keyword evidence="3 9" id="KW-0812">Transmembrane</keyword>
<dbReference type="PANTHER" id="PTHR10877">
    <property type="entry name" value="POLYCYSTIN FAMILY MEMBER"/>
    <property type="match status" value="1"/>
</dbReference>
<dbReference type="Gene3D" id="1.10.287.70">
    <property type="match status" value="1"/>
</dbReference>
<feature type="transmembrane region" description="Helical" evidence="9">
    <location>
        <begin position="388"/>
        <end position="410"/>
    </location>
</feature>
<dbReference type="AlphaFoldDB" id="A0A6G0XHY8"/>
<feature type="transmembrane region" description="Helical" evidence="9">
    <location>
        <begin position="416"/>
        <end position="435"/>
    </location>
</feature>
<feature type="compositionally biased region" description="Basic and acidic residues" evidence="8">
    <location>
        <begin position="580"/>
        <end position="590"/>
    </location>
</feature>
<dbReference type="GO" id="GO:0016020">
    <property type="term" value="C:membrane"/>
    <property type="evidence" value="ECO:0007669"/>
    <property type="project" value="UniProtKB-SubCell"/>
</dbReference>
<evidence type="ECO:0000256" key="4">
    <source>
        <dbReference type="ARBA" id="ARBA00022989"/>
    </source>
</evidence>
<evidence type="ECO:0000256" key="2">
    <source>
        <dbReference type="ARBA" id="ARBA00007200"/>
    </source>
</evidence>
<feature type="transmembrane region" description="Helical" evidence="9">
    <location>
        <begin position="265"/>
        <end position="287"/>
    </location>
</feature>
<feature type="disulfide bond" evidence="7">
    <location>
        <begin position="118"/>
        <end position="129"/>
    </location>
</feature>
<dbReference type="InterPro" id="IPR051223">
    <property type="entry name" value="Polycystin"/>
</dbReference>
<feature type="region of interest" description="Disordered" evidence="8">
    <location>
        <begin position="533"/>
        <end position="590"/>
    </location>
</feature>
<protein>
    <submittedName>
        <fullName evidence="13">Uncharacterized protein</fullName>
    </submittedName>
</protein>
<dbReference type="GO" id="GO:0005509">
    <property type="term" value="F:calcium ion binding"/>
    <property type="evidence" value="ECO:0007669"/>
    <property type="project" value="InterPro"/>
</dbReference>
<keyword evidence="4 9" id="KW-1133">Transmembrane helix</keyword>
<feature type="transmembrane region" description="Helical" evidence="9">
    <location>
        <begin position="447"/>
        <end position="476"/>
    </location>
</feature>
<dbReference type="PRINTS" id="PR01433">
    <property type="entry name" value="POLYCYSTIN2"/>
</dbReference>
<evidence type="ECO:0000256" key="3">
    <source>
        <dbReference type="ARBA" id="ARBA00022692"/>
    </source>
</evidence>
<dbReference type="Proteomes" id="UP000481153">
    <property type="component" value="Unassembled WGS sequence"/>
</dbReference>
<organism evidence="13 14">
    <name type="scientific">Aphanomyces euteiches</name>
    <dbReference type="NCBI Taxonomy" id="100861"/>
    <lineage>
        <taxon>Eukaryota</taxon>
        <taxon>Sar</taxon>
        <taxon>Stramenopiles</taxon>
        <taxon>Oomycota</taxon>
        <taxon>Saprolegniomycetes</taxon>
        <taxon>Saprolegniales</taxon>
        <taxon>Verrucalvaceae</taxon>
        <taxon>Aphanomyces</taxon>
    </lineage>
</organism>
<evidence type="ECO:0000313" key="13">
    <source>
        <dbReference type="EMBL" id="KAF0739755.1"/>
    </source>
</evidence>
<dbReference type="Pfam" id="PF20519">
    <property type="entry name" value="Polycystin_dom"/>
    <property type="match status" value="1"/>
</dbReference>
<proteinExistence type="inferred from homology"/>
<gene>
    <name evidence="13" type="ORF">Ae201684_004647</name>
</gene>
<feature type="domain" description="Polycystin" evidence="12">
    <location>
        <begin position="51"/>
        <end position="255"/>
    </location>
</feature>
<feature type="chain" id="PRO_5026314906" evidence="10">
    <location>
        <begin position="22"/>
        <end position="649"/>
    </location>
</feature>
<sequence>MVNYFIFLALFLTVVIQTTSGDDMFKLSRLIKANLAEMNFQLTNTSVYKSYNTIDNVDELYEYMVGPFWDAIYGGNSFDGDSTFPEGSLYGGRGYLGGVGRILGKIRLGQVRVDPIPCENLAPNGISTCLPEYSSSTASTTSFGLGHELYEPVEEHIDEPSYISITNRVYPGPAFAVELPNIESSGCDAATKVNCTVWHTLEELRENKFWDLATRAIFIDLNVYNPHCDVVAVVRLFLEQTDGGGLTSTATIRPFRPYSMFKSGASVGLIVECVLYLVVLHHASVAFRRVRTVGIKYYAVRANIVNDINIVFFFVVLALRVLIYTSLPHEFNDEEYINLRSSANYDYMARGVNSVNCFLSVLKVFKYLSFIPTFRVLTSTVSGAVEELMGLFVMIAILLFGGSLAFTIAFGTLLRHYSVLINSFYALMGIFTLKFDAEEIYDGNRVLGPLFFLCFVSLIILVIMHMLIACFANAYIQQKESYLHAKEMKLQTLGADIRDHILHNILFTTPVLGPRIFRPLYRYYVSVMKHSSGGSRESQISEANKRNSIQVKSAQESKKIPDSTARIHPIADASPQPNDPPERTSQDAKELHEKITQIDADFSALVKDVEKRLRELEKSSISAQEVHELAAFLNSLNALEDDLRANLQK</sequence>
<keyword evidence="6" id="KW-0325">Glycoprotein</keyword>